<dbReference type="Proteomes" id="UP000717585">
    <property type="component" value="Unassembled WGS sequence"/>
</dbReference>
<gene>
    <name evidence="11" type="ORF">J8273_7122</name>
</gene>
<keyword evidence="5" id="KW-0282">Flagellum</keyword>
<name>A0A8J6BUY9_9EUKA</name>
<evidence type="ECO:0000256" key="6">
    <source>
        <dbReference type="ARBA" id="ARBA00023069"/>
    </source>
</evidence>
<organism evidence="11 12">
    <name type="scientific">Carpediemonas membranifera</name>
    <dbReference type="NCBI Taxonomy" id="201153"/>
    <lineage>
        <taxon>Eukaryota</taxon>
        <taxon>Metamonada</taxon>
        <taxon>Carpediemonas-like organisms</taxon>
        <taxon>Carpediemonas</taxon>
    </lineage>
</organism>
<dbReference type="EMBL" id="JAHDYR010000062">
    <property type="protein sequence ID" value="KAG9390861.1"/>
    <property type="molecule type" value="Genomic_DNA"/>
</dbReference>
<dbReference type="PANTHER" id="PTHR21648">
    <property type="entry name" value="FLAGELLAR RADIAL SPOKE PROTEIN 3"/>
    <property type="match status" value="1"/>
</dbReference>
<dbReference type="OrthoDB" id="313308at2759"/>
<proteinExistence type="inferred from homology"/>
<evidence type="ECO:0000313" key="12">
    <source>
        <dbReference type="Proteomes" id="UP000717585"/>
    </source>
</evidence>
<feature type="compositionally biased region" description="Polar residues" evidence="10">
    <location>
        <begin position="1"/>
        <end position="18"/>
    </location>
</feature>
<evidence type="ECO:0000256" key="4">
    <source>
        <dbReference type="ARBA" id="ARBA00022553"/>
    </source>
</evidence>
<accession>A0A8J6BUY9</accession>
<keyword evidence="8" id="KW-0966">Cell projection</keyword>
<keyword evidence="4" id="KW-0597">Phosphoprotein</keyword>
<dbReference type="InterPro" id="IPR009290">
    <property type="entry name" value="Radial_spoke_3"/>
</dbReference>
<feature type="coiled-coil region" evidence="9">
    <location>
        <begin position="192"/>
        <end position="226"/>
    </location>
</feature>
<keyword evidence="9" id="KW-0175">Coiled coil</keyword>
<evidence type="ECO:0000256" key="9">
    <source>
        <dbReference type="SAM" id="Coils"/>
    </source>
</evidence>
<sequence length="303" mass="34622">MSYSYKPQTRPAEQQMSSYRAEKPQGSLLHDRRVVRGSTWAARNLVNRQRAEAEQEGTQSAGSAKMRTRQIRSSARKEETEMPPVSGREHIDVQTAQYLEEITERVIEEDKSIGTDAFIDIVPLPKYIPPKVGEDVATQIEEGELFDFDVEVEAILEVLVGKTLHQALMEVQEEDEMVALRRRQEEAAARRAADLAEVHRLEEEEKRRQEEKQRRKVQEMVRLQAERVVARKVECAQVSKSYVDGIFDSVMGALEAENHFYDPVERAVETQVLPWLMAEAAKTLEEKRDLDAEVDKLIAAAFA</sequence>
<evidence type="ECO:0000313" key="11">
    <source>
        <dbReference type="EMBL" id="KAG9390861.1"/>
    </source>
</evidence>
<evidence type="ECO:0000256" key="2">
    <source>
        <dbReference type="ARBA" id="ARBA00006737"/>
    </source>
</evidence>
<keyword evidence="12" id="KW-1185">Reference proteome</keyword>
<evidence type="ECO:0000256" key="10">
    <source>
        <dbReference type="SAM" id="MobiDB-lite"/>
    </source>
</evidence>
<evidence type="ECO:0000256" key="3">
    <source>
        <dbReference type="ARBA" id="ARBA00022490"/>
    </source>
</evidence>
<keyword evidence="7" id="KW-0206">Cytoskeleton</keyword>
<evidence type="ECO:0000256" key="5">
    <source>
        <dbReference type="ARBA" id="ARBA00022846"/>
    </source>
</evidence>
<keyword evidence="6" id="KW-0969">Cilium</keyword>
<dbReference type="Pfam" id="PF06098">
    <property type="entry name" value="Radial_spoke_3"/>
    <property type="match status" value="1"/>
</dbReference>
<comment type="subcellular location">
    <subcellularLocation>
        <location evidence="1">Cytoplasm</location>
        <location evidence="1">Cytoskeleton</location>
        <location evidence="1">Flagellum axoneme</location>
    </subcellularLocation>
</comment>
<evidence type="ECO:0000256" key="7">
    <source>
        <dbReference type="ARBA" id="ARBA00023212"/>
    </source>
</evidence>
<evidence type="ECO:0000256" key="1">
    <source>
        <dbReference type="ARBA" id="ARBA00004611"/>
    </source>
</evidence>
<comment type="similarity">
    <text evidence="2">Belongs to the flagellar radial spoke RSP3 family.</text>
</comment>
<protein>
    <submittedName>
        <fullName evidence="11">Radial spoke 3</fullName>
    </submittedName>
</protein>
<feature type="region of interest" description="Disordered" evidence="10">
    <location>
        <begin position="1"/>
        <end position="86"/>
    </location>
</feature>
<reference evidence="11" key="1">
    <citation type="submission" date="2021-05" db="EMBL/GenBank/DDBJ databases">
        <title>A free-living protist that lacks canonical eukaryotic 1 DNA replication and segregation systems.</title>
        <authorList>
            <person name="Salas-Leiva D.E."/>
            <person name="Tromer E.C."/>
            <person name="Curtis B.A."/>
            <person name="Jerlstrom-Hultqvist J."/>
            <person name="Kolisko M."/>
            <person name="Yi Z."/>
            <person name="Salas-Leiva J.S."/>
            <person name="Gallot-Lavallee L."/>
            <person name="Kops G.J.P.L."/>
            <person name="Archibald J.M."/>
            <person name="Simpson A.G.B."/>
            <person name="Roger A.J."/>
        </authorList>
    </citation>
    <scope>NUCLEOTIDE SEQUENCE</scope>
    <source>
        <strain evidence="11">BICM</strain>
    </source>
</reference>
<keyword evidence="3" id="KW-0963">Cytoplasm</keyword>
<comment type="caution">
    <text evidence="11">The sequence shown here is derived from an EMBL/GenBank/DDBJ whole genome shotgun (WGS) entry which is preliminary data.</text>
</comment>
<dbReference type="AlphaFoldDB" id="A0A8J6BUY9"/>
<dbReference type="PANTHER" id="PTHR21648:SF0">
    <property type="entry name" value="RADIAL SPOKE HEAD PROTEIN 3 HOMOLOG"/>
    <property type="match status" value="1"/>
</dbReference>
<evidence type="ECO:0000256" key="8">
    <source>
        <dbReference type="ARBA" id="ARBA00023273"/>
    </source>
</evidence>
<dbReference type="GO" id="GO:0005929">
    <property type="term" value="C:cilium"/>
    <property type="evidence" value="ECO:0007669"/>
    <property type="project" value="TreeGrafter"/>
</dbReference>